<dbReference type="AlphaFoldDB" id="J7L0L6"/>
<dbReference type="Pfam" id="PF12852">
    <property type="entry name" value="Cupin_6"/>
    <property type="match status" value="1"/>
</dbReference>
<dbReference type="SMART" id="SM00342">
    <property type="entry name" value="HTH_ARAC"/>
    <property type="match status" value="1"/>
</dbReference>
<dbReference type="Gene3D" id="1.10.10.60">
    <property type="entry name" value="Homeodomain-like"/>
    <property type="match status" value="2"/>
</dbReference>
<dbReference type="KEGG" id="nal:B005_5540"/>
<dbReference type="Pfam" id="PF12833">
    <property type="entry name" value="HTH_18"/>
    <property type="match status" value="1"/>
</dbReference>
<keyword evidence="1" id="KW-0963">Cytoplasm</keyword>
<dbReference type="InterPro" id="IPR050204">
    <property type="entry name" value="AraC_XylS_family_regulators"/>
</dbReference>
<gene>
    <name evidence="8" type="ordered locus">B005_5540</name>
</gene>
<evidence type="ECO:0000313" key="8">
    <source>
        <dbReference type="EMBL" id="AFR07178.1"/>
    </source>
</evidence>
<organism evidence="8 9">
    <name type="scientific">Nocardiopsis alba (strain ATCC BAA-2165 / BE74)</name>
    <dbReference type="NCBI Taxonomy" id="1205910"/>
    <lineage>
        <taxon>Bacteria</taxon>
        <taxon>Bacillati</taxon>
        <taxon>Actinomycetota</taxon>
        <taxon>Actinomycetes</taxon>
        <taxon>Streptosporangiales</taxon>
        <taxon>Nocardiopsidaceae</taxon>
        <taxon>Nocardiopsis</taxon>
    </lineage>
</organism>
<feature type="compositionally biased region" description="Low complexity" evidence="6">
    <location>
        <begin position="359"/>
        <end position="371"/>
    </location>
</feature>
<keyword evidence="4" id="KW-0010">Activator</keyword>
<evidence type="ECO:0000256" key="4">
    <source>
        <dbReference type="ARBA" id="ARBA00023159"/>
    </source>
</evidence>
<dbReference type="HOGENOM" id="CLU_000445_81_0_11"/>
<dbReference type="PANTHER" id="PTHR46796">
    <property type="entry name" value="HTH-TYPE TRANSCRIPTIONAL ACTIVATOR RHAS-RELATED"/>
    <property type="match status" value="1"/>
</dbReference>
<dbReference type="PROSITE" id="PS00041">
    <property type="entry name" value="HTH_ARAC_FAMILY_1"/>
    <property type="match status" value="1"/>
</dbReference>
<evidence type="ECO:0000256" key="1">
    <source>
        <dbReference type="ARBA" id="ARBA00022490"/>
    </source>
</evidence>
<accession>J7L0L6</accession>
<reference evidence="8 9" key="1">
    <citation type="journal article" date="2012" name="J. Bacteriol.">
        <title>Whole-Genome Sequence of Nocardiopsis alba Strain ATCC BAA-2165, Associated with Honeybees.</title>
        <authorList>
            <person name="Qiao J."/>
            <person name="Chen L."/>
            <person name="Li Y."/>
            <person name="Wang J."/>
            <person name="Zhang W."/>
            <person name="Chen S."/>
        </authorList>
    </citation>
    <scope>NUCLEOTIDE SEQUENCE [LARGE SCALE GENOMIC DNA]</scope>
    <source>
        <strain evidence="9">ATCC BAA-2165 / BE74</strain>
    </source>
</reference>
<dbReference type="eggNOG" id="COG2207">
    <property type="taxonomic scope" value="Bacteria"/>
</dbReference>
<dbReference type="InterPro" id="IPR014710">
    <property type="entry name" value="RmlC-like_jellyroll"/>
</dbReference>
<dbReference type="EMBL" id="CP003788">
    <property type="protein sequence ID" value="AFR07178.1"/>
    <property type="molecule type" value="Genomic_DNA"/>
</dbReference>
<dbReference type="Gene3D" id="2.60.120.10">
    <property type="entry name" value="Jelly Rolls"/>
    <property type="match status" value="1"/>
</dbReference>
<dbReference type="GO" id="GO:0003700">
    <property type="term" value="F:DNA-binding transcription factor activity"/>
    <property type="evidence" value="ECO:0007669"/>
    <property type="project" value="InterPro"/>
</dbReference>
<name>J7L0L6_NOCAA</name>
<protein>
    <submittedName>
        <fullName evidence="8">Bacterial regulatory helix-turn-helix s, AraC family protein</fullName>
    </submittedName>
</protein>
<feature type="domain" description="HTH araC/xylS-type" evidence="7">
    <location>
        <begin position="255"/>
        <end position="353"/>
    </location>
</feature>
<keyword evidence="5" id="KW-0804">Transcription</keyword>
<feature type="region of interest" description="Disordered" evidence="6">
    <location>
        <begin position="347"/>
        <end position="371"/>
    </location>
</feature>
<dbReference type="InterPro" id="IPR032783">
    <property type="entry name" value="AraC_lig"/>
</dbReference>
<dbReference type="eggNOG" id="COG1917">
    <property type="taxonomic scope" value="Bacteria"/>
</dbReference>
<keyword evidence="2" id="KW-0805">Transcription regulation</keyword>
<keyword evidence="3" id="KW-0238">DNA-binding</keyword>
<evidence type="ECO:0000256" key="3">
    <source>
        <dbReference type="ARBA" id="ARBA00023125"/>
    </source>
</evidence>
<evidence type="ECO:0000313" key="9">
    <source>
        <dbReference type="Proteomes" id="UP000003779"/>
    </source>
</evidence>
<dbReference type="InterPro" id="IPR037923">
    <property type="entry name" value="HTH-like"/>
</dbReference>
<dbReference type="PANTHER" id="PTHR46796:SF13">
    <property type="entry name" value="HTH-TYPE TRANSCRIPTIONAL ACTIVATOR RHAS"/>
    <property type="match status" value="1"/>
</dbReference>
<dbReference type="PATRIC" id="fig|1205910.3.peg.5245"/>
<dbReference type="InterPro" id="IPR018060">
    <property type="entry name" value="HTH_AraC"/>
</dbReference>
<evidence type="ECO:0000256" key="6">
    <source>
        <dbReference type="SAM" id="MobiDB-lite"/>
    </source>
</evidence>
<sequence length="371" mass="39907">MIVFPKGHRGYVEGMDVLSDVVSTVRTGHPRSARVEWYAPWGMRFTGSEPPGSGFHVILQGSCRLFMDGRPSIPLGPGDVVFLPRGDEHSLASGPDVSPSDLGCVDFLRRRDGLLSPEPGEPVPNLVCSERLPQPFQRFGAATSGALGKEGASELSCVTVSGFYHSGGARPHPLLADLPSVVHLAARPDRRSELPLAVGLLGRELGSQRPGADTLVPHLLDMMLVYILRTHLEECTGEEGEGRGFTGALRDPAVHAALRAVHLDPAHPWTVEGLGERAGLSRAAFSRRFGSLVGMPPLTYVTWWRLTLAARLLRETDTSIDTIAARAGYASRFAFAGAFKREFGVPPARYREEEHEEAPSPGSPAAQASAT</sequence>
<dbReference type="STRING" id="1205910.B005_5540"/>
<reference evidence="9" key="2">
    <citation type="submission" date="2012-08" db="EMBL/GenBank/DDBJ databases">
        <title>Whole-genome sequence of Nocardiopsis alba strain ATCC BAA-2165 associated with honeybees.</title>
        <authorList>
            <person name="Qiao J."/>
            <person name="Chen L."/>
            <person name="Li Y."/>
            <person name="Wang J."/>
            <person name="Zhang W."/>
            <person name="Chen S."/>
        </authorList>
    </citation>
    <scope>NUCLEOTIDE SEQUENCE [LARGE SCALE GENOMIC DNA]</scope>
    <source>
        <strain evidence="9">ATCC BAA-2165 / BE74</strain>
    </source>
</reference>
<evidence type="ECO:0000256" key="5">
    <source>
        <dbReference type="ARBA" id="ARBA00023163"/>
    </source>
</evidence>
<dbReference type="InterPro" id="IPR009057">
    <property type="entry name" value="Homeodomain-like_sf"/>
</dbReference>
<dbReference type="GO" id="GO:0043565">
    <property type="term" value="F:sequence-specific DNA binding"/>
    <property type="evidence" value="ECO:0007669"/>
    <property type="project" value="InterPro"/>
</dbReference>
<dbReference type="InterPro" id="IPR018062">
    <property type="entry name" value="HTH_AraC-typ_CS"/>
</dbReference>
<dbReference type="PROSITE" id="PS01124">
    <property type="entry name" value="HTH_ARAC_FAMILY_2"/>
    <property type="match status" value="1"/>
</dbReference>
<dbReference type="SUPFAM" id="SSF46689">
    <property type="entry name" value="Homeodomain-like"/>
    <property type="match status" value="2"/>
</dbReference>
<proteinExistence type="predicted"/>
<evidence type="ECO:0000259" key="7">
    <source>
        <dbReference type="PROSITE" id="PS01124"/>
    </source>
</evidence>
<evidence type="ECO:0000256" key="2">
    <source>
        <dbReference type="ARBA" id="ARBA00023015"/>
    </source>
</evidence>
<dbReference type="Proteomes" id="UP000003779">
    <property type="component" value="Chromosome"/>
</dbReference>
<dbReference type="SUPFAM" id="SSF51215">
    <property type="entry name" value="Regulatory protein AraC"/>
    <property type="match status" value="1"/>
</dbReference>